<evidence type="ECO:0000259" key="1">
    <source>
        <dbReference type="Pfam" id="PF04991"/>
    </source>
</evidence>
<dbReference type="PANTHER" id="PTHR43404:SF1">
    <property type="entry name" value="MNN4P"/>
    <property type="match status" value="1"/>
</dbReference>
<name>K1SGB0_9ZZZZ</name>
<dbReference type="InterPro" id="IPR007074">
    <property type="entry name" value="LicD/FKTN/FKRP_NTP_transf"/>
</dbReference>
<comment type="caution">
    <text evidence="2">The sequence shown here is derived from an EMBL/GenBank/DDBJ whole genome shotgun (WGS) entry which is preliminary data.</text>
</comment>
<feature type="domain" description="LicD/FKTN/FKRP nucleotidyltransferase" evidence="1">
    <location>
        <begin position="1"/>
        <end position="205"/>
    </location>
</feature>
<evidence type="ECO:0000313" key="2">
    <source>
        <dbReference type="EMBL" id="EKC52750.1"/>
    </source>
</evidence>
<protein>
    <submittedName>
        <fullName evidence="2">LicD-like protein</fullName>
    </submittedName>
</protein>
<proteinExistence type="predicted"/>
<dbReference type="PANTHER" id="PTHR43404">
    <property type="entry name" value="LIPOPOLYSACCHARIDE CHOLINEPHOSPHOTRANSFERASE LICD"/>
    <property type="match status" value="1"/>
</dbReference>
<accession>K1SGB0</accession>
<feature type="non-terminal residue" evidence="2">
    <location>
        <position position="225"/>
    </location>
</feature>
<dbReference type="GO" id="GO:0009100">
    <property type="term" value="P:glycoprotein metabolic process"/>
    <property type="evidence" value="ECO:0007669"/>
    <property type="project" value="UniProtKB-ARBA"/>
</dbReference>
<sequence>GTLLGAVRHQGFIPWDDDIDLVMFRDEYDKFISYCRENLEYPYFLQVPDTDSSIYQHAKIRRSDTTAILEKDLEANWDFNQGIFIDIFPLDRVPEDKGKRERFLYELQLIKLELFFLKNRSWKFANIPLERERMNYLKNLYEKNRKRYNNTQENCWATLAFPEHNNIIKNIDFYKNQYPDVFLTFEGRDLRVPNIYHGVLEDIYGEDYLTPKKYSGLHGGILVNT</sequence>
<dbReference type="AlphaFoldDB" id="K1SGB0"/>
<organism evidence="2">
    <name type="scientific">human gut metagenome</name>
    <dbReference type="NCBI Taxonomy" id="408170"/>
    <lineage>
        <taxon>unclassified sequences</taxon>
        <taxon>metagenomes</taxon>
        <taxon>organismal metagenomes</taxon>
    </lineage>
</organism>
<feature type="non-terminal residue" evidence="2">
    <location>
        <position position="1"/>
    </location>
</feature>
<dbReference type="Pfam" id="PF04991">
    <property type="entry name" value="LicD"/>
    <property type="match status" value="1"/>
</dbReference>
<gene>
    <name evidence="2" type="ORF">OBE_12936</name>
</gene>
<dbReference type="InterPro" id="IPR052942">
    <property type="entry name" value="LPS_cholinephosphotransferase"/>
</dbReference>
<reference evidence="2" key="1">
    <citation type="journal article" date="2013" name="Environ. Microbiol.">
        <title>Microbiota from the distal guts of lean and obese adolescents exhibit partial functional redundancy besides clear differences in community structure.</title>
        <authorList>
            <person name="Ferrer M."/>
            <person name="Ruiz A."/>
            <person name="Lanza F."/>
            <person name="Haange S.B."/>
            <person name="Oberbach A."/>
            <person name="Till H."/>
            <person name="Bargiela R."/>
            <person name="Campoy C."/>
            <person name="Segura M.T."/>
            <person name="Richter M."/>
            <person name="von Bergen M."/>
            <person name="Seifert J."/>
            <person name="Suarez A."/>
        </authorList>
    </citation>
    <scope>NUCLEOTIDE SEQUENCE</scope>
</reference>
<dbReference type="EMBL" id="AJWZ01008929">
    <property type="protein sequence ID" value="EKC52750.1"/>
    <property type="molecule type" value="Genomic_DNA"/>
</dbReference>